<name>A0A9P4ITS8_9PEZI</name>
<dbReference type="OrthoDB" id="3365267at2759"/>
<gene>
    <name evidence="2" type="ORF">K461DRAFT_231583</name>
</gene>
<evidence type="ECO:0000256" key="1">
    <source>
        <dbReference type="SAM" id="Phobius"/>
    </source>
</evidence>
<comment type="caution">
    <text evidence="2">The sequence shown here is derived from an EMBL/GenBank/DDBJ whole genome shotgun (WGS) entry which is preliminary data.</text>
</comment>
<protein>
    <submittedName>
        <fullName evidence="2">Uncharacterized protein</fullName>
    </submittedName>
</protein>
<dbReference type="Proteomes" id="UP000799439">
    <property type="component" value="Unassembled WGS sequence"/>
</dbReference>
<keyword evidence="1" id="KW-1133">Transmembrane helix</keyword>
<evidence type="ECO:0000313" key="3">
    <source>
        <dbReference type="Proteomes" id="UP000799439"/>
    </source>
</evidence>
<accession>A0A9P4ITS8</accession>
<feature type="transmembrane region" description="Helical" evidence="1">
    <location>
        <begin position="44"/>
        <end position="64"/>
    </location>
</feature>
<keyword evidence="1" id="KW-0812">Transmembrane</keyword>
<dbReference type="EMBL" id="ML996091">
    <property type="protein sequence ID" value="KAF2149536.1"/>
    <property type="molecule type" value="Genomic_DNA"/>
</dbReference>
<proteinExistence type="predicted"/>
<evidence type="ECO:0000313" key="2">
    <source>
        <dbReference type="EMBL" id="KAF2149536.1"/>
    </source>
</evidence>
<dbReference type="AlphaFoldDB" id="A0A9P4ITS8"/>
<keyword evidence="3" id="KW-1185">Reference proteome</keyword>
<sequence>MDANSLAAFRRTFGDELGALAEEHYRHDLQASDRTALLSAAKSASTYASIGSFAGIALGIFFAARLRSQRKQLFAAFKAAERPTQVTFANGRTEALPDLTPYLKPSTLGDVAAYTFFGLGGLFIGGELGLVAGAGSARRTIASDPESKARIENAFRKFRAEMLRKQADDLDKGQGVLGI</sequence>
<keyword evidence="1" id="KW-0472">Membrane</keyword>
<organism evidence="2 3">
    <name type="scientific">Myriangium duriaei CBS 260.36</name>
    <dbReference type="NCBI Taxonomy" id="1168546"/>
    <lineage>
        <taxon>Eukaryota</taxon>
        <taxon>Fungi</taxon>
        <taxon>Dikarya</taxon>
        <taxon>Ascomycota</taxon>
        <taxon>Pezizomycotina</taxon>
        <taxon>Dothideomycetes</taxon>
        <taxon>Dothideomycetidae</taxon>
        <taxon>Myriangiales</taxon>
        <taxon>Myriangiaceae</taxon>
        <taxon>Myriangium</taxon>
    </lineage>
</organism>
<reference evidence="2" key="1">
    <citation type="journal article" date="2020" name="Stud. Mycol.">
        <title>101 Dothideomycetes genomes: a test case for predicting lifestyles and emergence of pathogens.</title>
        <authorList>
            <person name="Haridas S."/>
            <person name="Albert R."/>
            <person name="Binder M."/>
            <person name="Bloem J."/>
            <person name="Labutti K."/>
            <person name="Salamov A."/>
            <person name="Andreopoulos B."/>
            <person name="Baker S."/>
            <person name="Barry K."/>
            <person name="Bills G."/>
            <person name="Bluhm B."/>
            <person name="Cannon C."/>
            <person name="Castanera R."/>
            <person name="Culley D."/>
            <person name="Daum C."/>
            <person name="Ezra D."/>
            <person name="Gonzalez J."/>
            <person name="Henrissat B."/>
            <person name="Kuo A."/>
            <person name="Liang C."/>
            <person name="Lipzen A."/>
            <person name="Lutzoni F."/>
            <person name="Magnuson J."/>
            <person name="Mondo S."/>
            <person name="Nolan M."/>
            <person name="Ohm R."/>
            <person name="Pangilinan J."/>
            <person name="Park H.-J."/>
            <person name="Ramirez L."/>
            <person name="Alfaro M."/>
            <person name="Sun H."/>
            <person name="Tritt A."/>
            <person name="Yoshinaga Y."/>
            <person name="Zwiers L.-H."/>
            <person name="Turgeon B."/>
            <person name="Goodwin S."/>
            <person name="Spatafora J."/>
            <person name="Crous P."/>
            <person name="Grigoriev I."/>
        </authorList>
    </citation>
    <scope>NUCLEOTIDE SEQUENCE</scope>
    <source>
        <strain evidence="2">CBS 260.36</strain>
    </source>
</reference>